<proteinExistence type="inferred from homology"/>
<dbReference type="AlphaFoldDB" id="A0A177AGV9"/>
<feature type="compositionally biased region" description="Basic and acidic residues" evidence="7">
    <location>
        <begin position="688"/>
        <end position="720"/>
    </location>
</feature>
<dbReference type="InterPro" id="IPR016035">
    <property type="entry name" value="Acyl_Trfase/lysoPLipase"/>
</dbReference>
<comment type="similarity">
    <text evidence="1 6">Belongs to the lysophospholipase family.</text>
</comment>
<dbReference type="GO" id="GO:0004622">
    <property type="term" value="F:phosphatidylcholine lysophospholipase activity"/>
    <property type="evidence" value="ECO:0007669"/>
    <property type="project" value="UniProtKB-EC"/>
</dbReference>
<dbReference type="VEuPathDB" id="FungiDB:GMDG_03290"/>
<dbReference type="EC" id="3.1.1.5" evidence="6"/>
<evidence type="ECO:0000259" key="8">
    <source>
        <dbReference type="PROSITE" id="PS51210"/>
    </source>
</evidence>
<dbReference type="InterPro" id="IPR002642">
    <property type="entry name" value="LysoPLipase_cat_dom"/>
</dbReference>
<evidence type="ECO:0000313" key="9">
    <source>
        <dbReference type="EMBL" id="OAF61346.2"/>
    </source>
</evidence>
<sequence>MILTVLKTLKHNPSLRSRRALVPYSQLVDLSHWTRGPRSNILRRLEPRNPHRHDRVVAQKRRFFRRRPAKAPMNSSGTVAKATTIVLVAGLAYVLYENNFLQPLPPTKSRERLTVERVSRRKLQEKIEKDATENVEELPGLPFAKAAAPDKNAEDSSWGRFASGFESLASLKDVEWSTVQGNITGYILPEWAKNIQEGLSKLQLEMSMAPGSLADEIWKDAQDPENNPEIARRATVRVSQELCDEEKEFLKKRKVVTTTALAKYLGIPDEEVHPDDVPTIAMVSSGGGLRALVAGTGSLLAAHEDGLFQCVTYTAGVSGSCWMQTIYHSSLGNRRFDSMVNHLRARLGTHIAYPPDALTALNSAPTNKFLLSGFVEKLKGDPGADFGVVDLYGLLLAARLLVPKGELGVDNRNLKISNQRESLKDGEHPMPIYTAVRHEIPILEESTNKEKETDTPSEATKALAKKESWFQWFEISPYEMFCEEFSAGIPTWAMGRQFKNGEDVPQENGLGVPEMKLPLLMGVFGSAMCATLSHYAKEVKPIMKGILPVGFSTIKDIIEERNDDLSKVHPIDPASIPNYCVGMKDRLPDTAPESIFKSDHIELMDAGMSNNLPIYSCLRPGRDVDILIAFDASADIKTENWLQVTEGYALQRGIKGWPLGAGWPRKSDSSEEAAAQLEDAQVTSAAEAEAKLKEAKADAETDHKAHDKAVAKKDTSKDRVAAANPDGNVSDSGDLGFCSVWVGSTQERQHTDQSTAPQSKDESESEPKSKSEEWKLMEPDAGIAVVYFPLLANPAVEGVDPETSPYMSTWNFIYTPEDVDNVVGLARANFEEGKERTRRVVRAVYERKKRAREGREGREREGLWGRMGGRRMLNGDVVLTESRNNSSL</sequence>
<evidence type="ECO:0000256" key="6">
    <source>
        <dbReference type="RuleBase" id="RU362103"/>
    </source>
</evidence>
<feature type="region of interest" description="Disordered" evidence="7">
    <location>
        <begin position="684"/>
        <end position="729"/>
    </location>
</feature>
<feature type="region of interest" description="Disordered" evidence="7">
    <location>
        <begin position="746"/>
        <end position="774"/>
    </location>
</feature>
<evidence type="ECO:0000256" key="1">
    <source>
        <dbReference type="ARBA" id="ARBA00008780"/>
    </source>
</evidence>
<keyword evidence="3 5" id="KW-0442">Lipid degradation</keyword>
<evidence type="ECO:0000256" key="3">
    <source>
        <dbReference type="ARBA" id="ARBA00022963"/>
    </source>
</evidence>
<dbReference type="Gene3D" id="3.40.1090.10">
    <property type="entry name" value="Cytosolic phospholipase A2 catalytic domain"/>
    <property type="match status" value="2"/>
</dbReference>
<dbReference type="RefSeq" id="XP_024326621.1">
    <property type="nucleotide sequence ID" value="XM_024465892.1"/>
</dbReference>
<feature type="compositionally biased region" description="Basic and acidic residues" evidence="7">
    <location>
        <begin position="759"/>
        <end position="774"/>
    </location>
</feature>
<dbReference type="SUPFAM" id="SSF52151">
    <property type="entry name" value="FabD/lysophospholipase-like"/>
    <property type="match status" value="1"/>
</dbReference>
<dbReference type="eggNOG" id="KOG1325">
    <property type="taxonomic scope" value="Eukaryota"/>
</dbReference>
<name>A0A177AGV9_9PEZI</name>
<evidence type="ECO:0000256" key="7">
    <source>
        <dbReference type="SAM" id="MobiDB-lite"/>
    </source>
</evidence>
<comment type="catalytic activity">
    <reaction evidence="6">
        <text>a 1-acyl-sn-glycero-3-phosphocholine + H2O = sn-glycerol 3-phosphocholine + a fatty acid + H(+)</text>
        <dbReference type="Rhea" id="RHEA:15177"/>
        <dbReference type="ChEBI" id="CHEBI:15377"/>
        <dbReference type="ChEBI" id="CHEBI:15378"/>
        <dbReference type="ChEBI" id="CHEBI:16870"/>
        <dbReference type="ChEBI" id="CHEBI:28868"/>
        <dbReference type="ChEBI" id="CHEBI:58168"/>
        <dbReference type="EC" id="3.1.1.5"/>
    </reaction>
</comment>
<feature type="domain" description="PLA2c" evidence="8">
    <location>
        <begin position="226"/>
        <end position="779"/>
    </location>
</feature>
<dbReference type="OrthoDB" id="6121437at2759"/>
<dbReference type="PANTHER" id="PTHR10728">
    <property type="entry name" value="CYTOSOLIC PHOSPHOLIPASE A2"/>
    <property type="match status" value="1"/>
</dbReference>
<feature type="compositionally biased region" description="Polar residues" evidence="7">
    <location>
        <begin position="746"/>
        <end position="758"/>
    </location>
</feature>
<dbReference type="Proteomes" id="UP000077154">
    <property type="component" value="Unassembled WGS sequence"/>
</dbReference>
<protein>
    <recommendedName>
        <fullName evidence="6">Lysophospholipase</fullName>
        <ecNumber evidence="6">3.1.1.5</ecNumber>
    </recommendedName>
</protein>
<dbReference type="SMART" id="SM00022">
    <property type="entry name" value="PLAc"/>
    <property type="match status" value="1"/>
</dbReference>
<evidence type="ECO:0000256" key="2">
    <source>
        <dbReference type="ARBA" id="ARBA00022801"/>
    </source>
</evidence>
<accession>A0A177AGV9</accession>
<dbReference type="EMBL" id="KV441389">
    <property type="protein sequence ID" value="OAF61346.2"/>
    <property type="molecule type" value="Genomic_DNA"/>
</dbReference>
<keyword evidence="4 5" id="KW-0443">Lipid metabolism</keyword>
<evidence type="ECO:0000256" key="5">
    <source>
        <dbReference type="PROSITE-ProRule" id="PRU00555"/>
    </source>
</evidence>
<dbReference type="PROSITE" id="PS51210">
    <property type="entry name" value="PLA2C"/>
    <property type="match status" value="1"/>
</dbReference>
<dbReference type="GO" id="GO:0004623">
    <property type="term" value="F:phospholipase A2 activity"/>
    <property type="evidence" value="ECO:0007669"/>
    <property type="project" value="TreeGrafter"/>
</dbReference>
<dbReference type="CDD" id="cd00147">
    <property type="entry name" value="cPLA2_like"/>
    <property type="match status" value="1"/>
</dbReference>
<dbReference type="Pfam" id="PF01735">
    <property type="entry name" value="PLA2_B"/>
    <property type="match status" value="1"/>
</dbReference>
<dbReference type="GO" id="GO:0046475">
    <property type="term" value="P:glycerophospholipid catabolic process"/>
    <property type="evidence" value="ECO:0007669"/>
    <property type="project" value="TreeGrafter"/>
</dbReference>
<dbReference type="GeneID" id="36285308"/>
<gene>
    <name evidence="9" type="ORF">VC83_02225</name>
</gene>
<evidence type="ECO:0000256" key="4">
    <source>
        <dbReference type="ARBA" id="ARBA00023098"/>
    </source>
</evidence>
<dbReference type="GO" id="GO:0005829">
    <property type="term" value="C:cytosol"/>
    <property type="evidence" value="ECO:0007669"/>
    <property type="project" value="TreeGrafter"/>
</dbReference>
<reference evidence="9" key="1">
    <citation type="submission" date="2016-03" db="EMBL/GenBank/DDBJ databases">
        <title>Updated assembly of Pseudogymnoascus destructans, the fungus causing white-nose syndrome of bats.</title>
        <authorList>
            <person name="Palmer J.M."/>
            <person name="Drees K.P."/>
            <person name="Foster J.T."/>
            <person name="Lindner D.L."/>
        </authorList>
    </citation>
    <scope>NUCLEOTIDE SEQUENCE [LARGE SCALE GENOMIC DNA]</scope>
    <source>
        <strain evidence="9">20631-21</strain>
    </source>
</reference>
<dbReference type="PANTHER" id="PTHR10728:SF40">
    <property type="entry name" value="PATATIN FAMILY PROTEIN"/>
    <property type="match status" value="1"/>
</dbReference>
<organism evidence="9">
    <name type="scientific">Pseudogymnoascus destructans</name>
    <dbReference type="NCBI Taxonomy" id="655981"/>
    <lineage>
        <taxon>Eukaryota</taxon>
        <taxon>Fungi</taxon>
        <taxon>Dikarya</taxon>
        <taxon>Ascomycota</taxon>
        <taxon>Pezizomycotina</taxon>
        <taxon>Leotiomycetes</taxon>
        <taxon>Thelebolales</taxon>
        <taxon>Thelebolaceae</taxon>
        <taxon>Pseudogymnoascus</taxon>
    </lineage>
</organism>
<keyword evidence="2 5" id="KW-0378">Hydrolase</keyword>